<dbReference type="Gene3D" id="3.40.190.10">
    <property type="entry name" value="Periplasmic binding protein-like II"/>
    <property type="match status" value="1"/>
</dbReference>
<dbReference type="SUPFAM" id="SSF53850">
    <property type="entry name" value="Periplasmic binding protein-like II"/>
    <property type="match status" value="1"/>
</dbReference>
<dbReference type="Gene3D" id="3.10.105.10">
    <property type="entry name" value="Dipeptide-binding Protein, Domain 3"/>
    <property type="match status" value="1"/>
</dbReference>
<dbReference type="PANTHER" id="PTHR30290:SF9">
    <property type="entry name" value="OLIGOPEPTIDE-BINDING PROTEIN APPA"/>
    <property type="match status" value="1"/>
</dbReference>
<protein>
    <submittedName>
        <fullName evidence="5">ABC transporter substrate-binding protein</fullName>
    </submittedName>
</protein>
<proteinExistence type="inferred from homology"/>
<dbReference type="EMBL" id="VLNY01000023">
    <property type="protein sequence ID" value="KAA0017099.1"/>
    <property type="molecule type" value="Genomic_DNA"/>
</dbReference>
<organism evidence="5 6">
    <name type="scientific">Antrihabitans cavernicola</name>
    <dbReference type="NCBI Taxonomy" id="2495913"/>
    <lineage>
        <taxon>Bacteria</taxon>
        <taxon>Bacillati</taxon>
        <taxon>Actinomycetota</taxon>
        <taxon>Actinomycetes</taxon>
        <taxon>Mycobacteriales</taxon>
        <taxon>Nocardiaceae</taxon>
        <taxon>Antrihabitans</taxon>
    </lineage>
</organism>
<dbReference type="CDD" id="cd08492">
    <property type="entry name" value="PBP2_NikA_DppA_OppA_like_15"/>
    <property type="match status" value="1"/>
</dbReference>
<accession>A0A5A7S1H5</accession>
<dbReference type="GO" id="GO:1904680">
    <property type="term" value="F:peptide transmembrane transporter activity"/>
    <property type="evidence" value="ECO:0007669"/>
    <property type="project" value="TreeGrafter"/>
</dbReference>
<evidence type="ECO:0000256" key="1">
    <source>
        <dbReference type="ARBA" id="ARBA00005695"/>
    </source>
</evidence>
<dbReference type="InterPro" id="IPR039424">
    <property type="entry name" value="SBP_5"/>
</dbReference>
<dbReference type="OrthoDB" id="9046151at2"/>
<gene>
    <name evidence="5" type="ORF">FOY51_25455</name>
</gene>
<dbReference type="GO" id="GO:0015833">
    <property type="term" value="P:peptide transport"/>
    <property type="evidence" value="ECO:0007669"/>
    <property type="project" value="TreeGrafter"/>
</dbReference>
<comment type="similarity">
    <text evidence="1">Belongs to the bacterial solute-binding protein 5 family.</text>
</comment>
<dbReference type="InterPro" id="IPR000914">
    <property type="entry name" value="SBP_5_dom"/>
</dbReference>
<dbReference type="Pfam" id="PF00496">
    <property type="entry name" value="SBP_bac_5"/>
    <property type="match status" value="1"/>
</dbReference>
<dbReference type="GO" id="GO:0042597">
    <property type="term" value="C:periplasmic space"/>
    <property type="evidence" value="ECO:0007669"/>
    <property type="project" value="UniProtKB-ARBA"/>
</dbReference>
<sequence>MLVACGGADGDAAAAGPAQPGGTLRYGLSVAPTCADPAQSGTNQTIYVTRQIVDSLTDQDPKTGEIKPWLAQSWQVAPDASSFTFTLKDGVTFSDGTPVTADSVKKNFDAVKDLGPDGALAKSYLSGYTGTDVIDAHTARVNFSGPNVAFLQASSTPQLGVLSDATVAQPWEQRCQGNAIGSGPFVYTDWQQGRSATLKKRAGYDWGSAVFAHRGDAYLDGIDFTVVPESGVRAGSVSSGQLDATSDALPQDASQIQGAGGQVLTRPNPGIVFFFQPNVTRGVLADQAVRQALIPAIDRKELIDTVLDPTFFAATGPLAHTTPLYKDLSSTVKYDPAKAGKDLDAAGWRTGTDGIREKNGQRLSFAVSFTAVFAGNQAVLELVQQQLKKVGVDLQLQLLSNGDYNARTASGDYDALYYNSTRADPDILRATFATDGRNFNRRGPDPELDQALTGQLASADVNQRGAQVSKAQELIIDRGLSIPTIELSQAIGVASTVQDLKFEASSRLQFYDAWLSGRS</sequence>
<dbReference type="PIRSF" id="PIRSF002741">
    <property type="entry name" value="MppA"/>
    <property type="match status" value="1"/>
</dbReference>
<dbReference type="GO" id="GO:0043190">
    <property type="term" value="C:ATP-binding cassette (ABC) transporter complex"/>
    <property type="evidence" value="ECO:0007669"/>
    <property type="project" value="InterPro"/>
</dbReference>
<reference evidence="5 6" key="1">
    <citation type="submission" date="2019-07" db="EMBL/GenBank/DDBJ databases">
        <title>Rhodococcus cavernicolus sp. nov., isolated from a cave.</title>
        <authorList>
            <person name="Lee S.D."/>
        </authorList>
    </citation>
    <scope>NUCLEOTIDE SEQUENCE [LARGE SCALE GENOMIC DNA]</scope>
    <source>
        <strain evidence="5 6">C1-24</strain>
    </source>
</reference>
<dbReference type="InterPro" id="IPR030678">
    <property type="entry name" value="Peptide/Ni-bd"/>
</dbReference>
<evidence type="ECO:0000256" key="2">
    <source>
        <dbReference type="ARBA" id="ARBA00022448"/>
    </source>
</evidence>
<evidence type="ECO:0000256" key="3">
    <source>
        <dbReference type="ARBA" id="ARBA00022729"/>
    </source>
</evidence>
<keyword evidence="3" id="KW-0732">Signal</keyword>
<evidence type="ECO:0000313" key="6">
    <source>
        <dbReference type="Proteomes" id="UP000322244"/>
    </source>
</evidence>
<name>A0A5A7S1H5_9NOCA</name>
<keyword evidence="2" id="KW-0813">Transport</keyword>
<comment type="caution">
    <text evidence="5">The sequence shown here is derived from an EMBL/GenBank/DDBJ whole genome shotgun (WGS) entry which is preliminary data.</text>
</comment>
<dbReference type="RefSeq" id="WP_149433086.1">
    <property type="nucleotide sequence ID" value="NZ_VLNY01000023.1"/>
</dbReference>
<evidence type="ECO:0000259" key="4">
    <source>
        <dbReference type="Pfam" id="PF00496"/>
    </source>
</evidence>
<dbReference type="PANTHER" id="PTHR30290">
    <property type="entry name" value="PERIPLASMIC BINDING COMPONENT OF ABC TRANSPORTER"/>
    <property type="match status" value="1"/>
</dbReference>
<keyword evidence="6" id="KW-1185">Reference proteome</keyword>
<evidence type="ECO:0000313" key="5">
    <source>
        <dbReference type="EMBL" id="KAA0017099.1"/>
    </source>
</evidence>
<dbReference type="AlphaFoldDB" id="A0A5A7S1H5"/>
<feature type="domain" description="Solute-binding protein family 5" evidence="4">
    <location>
        <begin position="65"/>
        <end position="425"/>
    </location>
</feature>
<dbReference type="Proteomes" id="UP000322244">
    <property type="component" value="Unassembled WGS sequence"/>
</dbReference>